<evidence type="ECO:0000256" key="3">
    <source>
        <dbReference type="ARBA" id="ARBA00022449"/>
    </source>
</evidence>
<dbReference type="PANTHER" id="PTHR33451:SF3">
    <property type="entry name" value="MALATE-2H(+)_NA(+)-LACTATE ANTIPORTER"/>
    <property type="match status" value="1"/>
</dbReference>
<keyword evidence="3" id="KW-0050">Antiport</keyword>
<evidence type="ECO:0000256" key="6">
    <source>
        <dbReference type="ARBA" id="ARBA00022989"/>
    </source>
</evidence>
<feature type="transmembrane region" description="Helical" evidence="9">
    <location>
        <begin position="12"/>
        <end position="34"/>
    </location>
</feature>
<dbReference type="InterPro" id="IPR052180">
    <property type="entry name" value="NhaC_Na-H+_Antiporter"/>
</dbReference>
<evidence type="ECO:0000259" key="10">
    <source>
        <dbReference type="Pfam" id="PF03553"/>
    </source>
</evidence>
<dbReference type="HOGENOM" id="CLU_043525_1_0_9"/>
<dbReference type="eggNOG" id="COG1757">
    <property type="taxonomic scope" value="Bacteria"/>
</dbReference>
<keyword evidence="7 9" id="KW-0472">Membrane</keyword>
<keyword evidence="2" id="KW-0813">Transport</keyword>
<sequence length="493" mass="52086">MSKEKVEKLNFRLGSLGGAVPMLFFVFWAIFISVQGAADTNGLIVGALIGLALGMFLVKDKWDDYCEAIFTGMSQEVGVVAIIAWFFAGTFAQILQEGGLVKGLVWVASATGVEGALFVVVTFLLAALFSTAVGTGYGTVVAFTTLMYPAGLIMGAHPIVLFAAILSGAAFGDNLAPVSDTTIVSAVTQETDVPGVVRSRFKYSISAAIPSLILLYVFGGASGDTGVSAAKAAEYMANSANPSGLLFLIPFALVIYLAMSGNHLIVSLTWGIITASVLGLGSGLIKMQDLLYVNSQAGVVEGAIVSGVVGYVPMAILILLIVAAGYIMEIGGTMQGMKKWLANKVKDSASRAELSMWSLIAGLNVFITINTAAEIAAAPFVKEVGEDFHIHPYRRANLLDATSSALGYIFPWSAAVLLGYSTLENMAGQYEFIKLIDTTQIWPYVFHGWFLVAIMFIASITGLGRRYIGADGEPVKELPQGVELGLENEVTSS</sequence>
<feature type="transmembrane region" description="Helical" evidence="9">
    <location>
        <begin position="265"/>
        <end position="285"/>
    </location>
</feature>
<dbReference type="STRING" id="748449.Halha_0844"/>
<reference evidence="12" key="1">
    <citation type="submission" date="2012-02" db="EMBL/GenBank/DDBJ databases">
        <title>The complete genome of Halobacteroides halobius DSM 5150.</title>
        <authorList>
            <person name="Lucas S."/>
            <person name="Copeland A."/>
            <person name="Lapidus A."/>
            <person name="Glavina del Rio T."/>
            <person name="Dalin E."/>
            <person name="Tice H."/>
            <person name="Bruce D."/>
            <person name="Goodwin L."/>
            <person name="Pitluck S."/>
            <person name="Peters L."/>
            <person name="Mikhailova N."/>
            <person name="Gu W."/>
            <person name="Kyrpides N."/>
            <person name="Mavromatis K."/>
            <person name="Ivanova N."/>
            <person name="Brettin T."/>
            <person name="Detter J.C."/>
            <person name="Han C."/>
            <person name="Larimer F."/>
            <person name="Land M."/>
            <person name="Hauser L."/>
            <person name="Markowitz V."/>
            <person name="Cheng J.-F."/>
            <person name="Hugenholtz P."/>
            <person name="Woyke T."/>
            <person name="Wu D."/>
            <person name="Tindall B."/>
            <person name="Pomrenke H."/>
            <person name="Brambilla E."/>
            <person name="Klenk H.-P."/>
            <person name="Eisen J.A."/>
        </authorList>
    </citation>
    <scope>NUCLEOTIDE SEQUENCE [LARGE SCALE GENOMIC DNA]</scope>
    <source>
        <strain evidence="12">ATCC 35273 / DSM 5150 / MD-1</strain>
    </source>
</reference>
<comment type="similarity">
    <text evidence="8">Belongs to the NhaC Na(+)/H(+) (TC 2.A.35) antiporter family.</text>
</comment>
<dbReference type="PANTHER" id="PTHR33451">
    <property type="entry name" value="MALATE-2H(+)/NA(+)-LACTATE ANTIPORTER"/>
    <property type="match status" value="1"/>
</dbReference>
<feature type="transmembrane region" description="Helical" evidence="9">
    <location>
        <begin position="116"/>
        <end position="143"/>
    </location>
</feature>
<feature type="transmembrane region" description="Helical" evidence="9">
    <location>
        <begin position="297"/>
        <end position="328"/>
    </location>
</feature>
<evidence type="ECO:0000256" key="5">
    <source>
        <dbReference type="ARBA" id="ARBA00022692"/>
    </source>
</evidence>
<feature type="transmembrane region" description="Helical" evidence="9">
    <location>
        <begin position="398"/>
        <end position="421"/>
    </location>
</feature>
<dbReference type="InterPro" id="IPR018461">
    <property type="entry name" value="Na/H_Antiport_NhaC-like_C"/>
</dbReference>
<feature type="transmembrane region" description="Helical" evidence="9">
    <location>
        <begin position="79"/>
        <end position="96"/>
    </location>
</feature>
<dbReference type="RefSeq" id="WP_015326537.1">
    <property type="nucleotide sequence ID" value="NC_019978.1"/>
</dbReference>
<evidence type="ECO:0000256" key="9">
    <source>
        <dbReference type="SAM" id="Phobius"/>
    </source>
</evidence>
<protein>
    <submittedName>
        <fullName evidence="11">Na+/H+ antiporter</fullName>
    </submittedName>
</protein>
<evidence type="ECO:0000313" key="11">
    <source>
        <dbReference type="EMBL" id="AGB40812.1"/>
    </source>
</evidence>
<evidence type="ECO:0000313" key="12">
    <source>
        <dbReference type="Proteomes" id="UP000010880"/>
    </source>
</evidence>
<dbReference type="Pfam" id="PF03553">
    <property type="entry name" value="Na_H_antiporter"/>
    <property type="match status" value="1"/>
</dbReference>
<dbReference type="GO" id="GO:0015297">
    <property type="term" value="F:antiporter activity"/>
    <property type="evidence" value="ECO:0007669"/>
    <property type="project" value="UniProtKB-KW"/>
</dbReference>
<feature type="transmembrane region" description="Helical" evidence="9">
    <location>
        <begin position="240"/>
        <end position="259"/>
    </location>
</feature>
<evidence type="ECO:0000256" key="4">
    <source>
        <dbReference type="ARBA" id="ARBA00022475"/>
    </source>
</evidence>
<proteinExistence type="inferred from homology"/>
<evidence type="ECO:0000256" key="2">
    <source>
        <dbReference type="ARBA" id="ARBA00022448"/>
    </source>
</evidence>
<keyword evidence="12" id="KW-1185">Reference proteome</keyword>
<feature type="transmembrane region" description="Helical" evidence="9">
    <location>
        <begin position="356"/>
        <end position="377"/>
    </location>
</feature>
<gene>
    <name evidence="11" type="ordered locus">Halha_0844</name>
</gene>
<dbReference type="OrthoDB" id="9790605at2"/>
<dbReference type="GO" id="GO:0005886">
    <property type="term" value="C:plasma membrane"/>
    <property type="evidence" value="ECO:0007669"/>
    <property type="project" value="UniProtKB-SubCell"/>
</dbReference>
<keyword evidence="4" id="KW-1003">Cell membrane</keyword>
<dbReference type="AlphaFoldDB" id="L0K6E5"/>
<keyword evidence="5 9" id="KW-0812">Transmembrane</keyword>
<feature type="transmembrane region" description="Helical" evidence="9">
    <location>
        <begin position="441"/>
        <end position="463"/>
    </location>
</feature>
<accession>L0K6E5</accession>
<feature type="transmembrane region" description="Helical" evidence="9">
    <location>
        <begin position="40"/>
        <end position="58"/>
    </location>
</feature>
<evidence type="ECO:0000256" key="8">
    <source>
        <dbReference type="ARBA" id="ARBA00038435"/>
    </source>
</evidence>
<evidence type="ECO:0000256" key="1">
    <source>
        <dbReference type="ARBA" id="ARBA00004651"/>
    </source>
</evidence>
<keyword evidence="6 9" id="KW-1133">Transmembrane helix</keyword>
<name>L0K6E5_HALHC</name>
<feature type="domain" description="Na+/H+ antiporter NhaC-like C-terminal" evidence="10">
    <location>
        <begin position="28"/>
        <end position="219"/>
    </location>
</feature>
<organism evidence="11 12">
    <name type="scientific">Halobacteroides halobius (strain ATCC 35273 / DSM 5150 / MD-1)</name>
    <dbReference type="NCBI Taxonomy" id="748449"/>
    <lineage>
        <taxon>Bacteria</taxon>
        <taxon>Bacillati</taxon>
        <taxon>Bacillota</taxon>
        <taxon>Clostridia</taxon>
        <taxon>Halanaerobiales</taxon>
        <taxon>Halobacteroidaceae</taxon>
        <taxon>Halobacteroides</taxon>
    </lineage>
</organism>
<dbReference type="KEGG" id="hhl:Halha_0844"/>
<feature type="transmembrane region" description="Helical" evidence="9">
    <location>
        <begin position="150"/>
        <end position="171"/>
    </location>
</feature>
<feature type="transmembrane region" description="Helical" evidence="9">
    <location>
        <begin position="201"/>
        <end position="219"/>
    </location>
</feature>
<dbReference type="PATRIC" id="fig|748449.3.peg.802"/>
<dbReference type="Proteomes" id="UP000010880">
    <property type="component" value="Chromosome"/>
</dbReference>
<evidence type="ECO:0000256" key="7">
    <source>
        <dbReference type="ARBA" id="ARBA00023136"/>
    </source>
</evidence>
<dbReference type="EMBL" id="CP003359">
    <property type="protein sequence ID" value="AGB40812.1"/>
    <property type="molecule type" value="Genomic_DNA"/>
</dbReference>
<comment type="subcellular location">
    <subcellularLocation>
        <location evidence="1">Cell membrane</location>
        <topology evidence="1">Multi-pass membrane protein</topology>
    </subcellularLocation>
</comment>